<dbReference type="Pfam" id="PF25181">
    <property type="entry name" value="Phage_Bbp19"/>
    <property type="match status" value="1"/>
</dbReference>
<comment type="caution">
    <text evidence="2">The sequence shown here is derived from an EMBL/GenBank/DDBJ whole genome shotgun (WGS) entry which is preliminary data.</text>
</comment>
<sequence length="106" mass="12187">MVGDEQQSRQDLEKQVAIEQREADFRWLMADPRGRRFMWATLGDYGLFRTSFNHLPGQTEFNEGQRNAGLLLLGRINRLCPEQYGVMAAENAPKPTEPSNDQETDE</sequence>
<proteinExistence type="predicted"/>
<gene>
    <name evidence="2" type="ORF">HBO30_20220</name>
</gene>
<organism evidence="2 3">
    <name type="scientific">Pseudomonas lactis</name>
    <dbReference type="NCBI Taxonomy" id="1615674"/>
    <lineage>
        <taxon>Bacteria</taxon>
        <taxon>Pseudomonadati</taxon>
        <taxon>Pseudomonadota</taxon>
        <taxon>Gammaproteobacteria</taxon>
        <taxon>Pseudomonadales</taxon>
        <taxon>Pseudomonadaceae</taxon>
        <taxon>Pseudomonas</taxon>
    </lineage>
</organism>
<feature type="domain" description="Bbp19-like phage" evidence="1">
    <location>
        <begin position="25"/>
        <end position="88"/>
    </location>
</feature>
<dbReference type="InterPro" id="IPR057447">
    <property type="entry name" value="Bbp19-like_phage"/>
</dbReference>
<dbReference type="AlphaFoldDB" id="A0A7Y1QGE8"/>
<dbReference type="GeneID" id="45734112"/>
<name>A0A7Y1QGE8_9PSED</name>
<dbReference type="RefSeq" id="WP_057710805.1">
    <property type="nucleotide sequence ID" value="NZ_JAAQYI010000011.1"/>
</dbReference>
<reference evidence="2 3" key="1">
    <citation type="journal article" date="2020" name="Front. Microbiol.">
        <title>Genetic Organization of the aprX-lipA2 Operon Affects the Proteolytic Potential of Pseudomonas Species in Milk.</title>
        <authorList>
            <person name="Maier C."/>
            <person name="Huptas C."/>
            <person name="von Neubeck M."/>
            <person name="Scherer S."/>
            <person name="Wenning M."/>
            <person name="Lucking G."/>
        </authorList>
    </citation>
    <scope>NUCLEOTIDE SEQUENCE [LARGE SCALE GENOMIC DNA]</scope>
    <source>
        <strain evidence="2 3">WS 5404</strain>
    </source>
</reference>
<dbReference type="Proteomes" id="UP000586252">
    <property type="component" value="Unassembled WGS sequence"/>
</dbReference>
<evidence type="ECO:0000313" key="3">
    <source>
        <dbReference type="Proteomes" id="UP000586252"/>
    </source>
</evidence>
<accession>A0A7Y1QGE8</accession>
<dbReference type="EMBL" id="JAAQYI010000011">
    <property type="protein sequence ID" value="NNA81046.1"/>
    <property type="molecule type" value="Genomic_DNA"/>
</dbReference>
<evidence type="ECO:0000313" key="2">
    <source>
        <dbReference type="EMBL" id="NNA81046.1"/>
    </source>
</evidence>
<evidence type="ECO:0000259" key="1">
    <source>
        <dbReference type="Pfam" id="PF25181"/>
    </source>
</evidence>
<protein>
    <recommendedName>
        <fullName evidence="1">Bbp19-like phage domain-containing protein</fullName>
    </recommendedName>
</protein>